<comment type="cofactor">
    <cofactor evidence="1">
        <name>Mn(2+)</name>
        <dbReference type="ChEBI" id="CHEBI:29035"/>
    </cofactor>
</comment>
<dbReference type="Pfam" id="PF00293">
    <property type="entry name" value="NUDIX"/>
    <property type="match status" value="1"/>
</dbReference>
<keyword evidence="4" id="KW-0378">Hydrolase</keyword>
<accession>A0AA39GQW3</accession>
<dbReference type="AlphaFoldDB" id="A0AA39GQW3"/>
<dbReference type="GO" id="GO:0046872">
    <property type="term" value="F:metal ion binding"/>
    <property type="evidence" value="ECO:0007669"/>
    <property type="project" value="UniProtKB-KW"/>
</dbReference>
<proteinExistence type="predicted"/>
<evidence type="ECO:0000256" key="3">
    <source>
        <dbReference type="ARBA" id="ARBA00022723"/>
    </source>
</evidence>
<dbReference type="Gene3D" id="3.90.79.10">
    <property type="entry name" value="Nucleoside Triphosphate Pyrophosphohydrolase"/>
    <property type="match status" value="1"/>
</dbReference>
<dbReference type="PANTHER" id="PTHR12318">
    <property type="entry name" value="TESTOSTERONE-REGULATED PROTEIN RP2"/>
    <property type="match status" value="1"/>
</dbReference>
<comment type="caution">
    <text evidence="8">The sequence shown here is derived from an EMBL/GenBank/DDBJ whole genome shotgun (WGS) entry which is preliminary data.</text>
</comment>
<dbReference type="PROSITE" id="PS51462">
    <property type="entry name" value="NUDIX"/>
    <property type="match status" value="1"/>
</dbReference>
<dbReference type="InterPro" id="IPR039121">
    <property type="entry name" value="NUDT19"/>
</dbReference>
<evidence type="ECO:0000256" key="2">
    <source>
        <dbReference type="ARBA" id="ARBA00001946"/>
    </source>
</evidence>
<keyword evidence="6" id="KW-0464">Manganese</keyword>
<evidence type="ECO:0000313" key="9">
    <source>
        <dbReference type="Proteomes" id="UP001175261"/>
    </source>
</evidence>
<keyword evidence="3" id="KW-0479">Metal-binding</keyword>
<dbReference type="GO" id="GO:0005739">
    <property type="term" value="C:mitochondrion"/>
    <property type="evidence" value="ECO:0007669"/>
    <property type="project" value="TreeGrafter"/>
</dbReference>
<dbReference type="SUPFAM" id="SSF55811">
    <property type="entry name" value="Nudix"/>
    <property type="match status" value="1"/>
</dbReference>
<sequence>MLSFSHTCRRALPCLRRLHQCLINTAIPSRLFATMPPPRPSSSIVLLSPTNQVLLLHRVGTSSSFASAHVFPGGNLDAFHEGEDVPKAGDEGMHQDGKAYRLAAVRETFEETGILLARGKGDSKLLEVEADEVARQRKRVHMNEVKFVDWLESQGAVADTENLIPFTRWITPTNLPKRFTTQMYLYLLPITSSSSPSSYLVPTPDGGLEHTAALFSSPQHFLTQAARGEIILFPPQHYLLTLLSRFLPSSATPAYGPLHYQAQREKLLQFINRVPTAETEKGKEDRTAQIPWREKTMSPRTLFVRGEDGRVVLGLEKPGPELEGSPRGGDWERVVLVRFTKKGPVEVEVRGREEIFEEERRWKIANTEKL</sequence>
<gene>
    <name evidence="8" type="ORF">NLU13_1388</name>
</gene>
<evidence type="ECO:0000256" key="4">
    <source>
        <dbReference type="ARBA" id="ARBA00022801"/>
    </source>
</evidence>
<keyword evidence="9" id="KW-1185">Reference proteome</keyword>
<dbReference type="PANTHER" id="PTHR12318:SF0">
    <property type="entry name" value="ACYL-COENZYME A DIPHOSPHATASE NUDT19"/>
    <property type="match status" value="1"/>
</dbReference>
<evidence type="ECO:0000256" key="5">
    <source>
        <dbReference type="ARBA" id="ARBA00022842"/>
    </source>
</evidence>
<dbReference type="EMBL" id="JAPDFR010000001">
    <property type="protein sequence ID" value="KAK0391890.1"/>
    <property type="molecule type" value="Genomic_DNA"/>
</dbReference>
<organism evidence="8 9">
    <name type="scientific">Sarocladium strictum</name>
    <name type="common">Black bundle disease fungus</name>
    <name type="synonym">Acremonium strictum</name>
    <dbReference type="NCBI Taxonomy" id="5046"/>
    <lineage>
        <taxon>Eukaryota</taxon>
        <taxon>Fungi</taxon>
        <taxon>Dikarya</taxon>
        <taxon>Ascomycota</taxon>
        <taxon>Pezizomycotina</taxon>
        <taxon>Sordariomycetes</taxon>
        <taxon>Hypocreomycetidae</taxon>
        <taxon>Hypocreales</taxon>
        <taxon>Sarocladiaceae</taxon>
        <taxon>Sarocladium</taxon>
    </lineage>
</organism>
<evidence type="ECO:0000256" key="6">
    <source>
        <dbReference type="ARBA" id="ARBA00023211"/>
    </source>
</evidence>
<reference evidence="8" key="1">
    <citation type="submission" date="2022-10" db="EMBL/GenBank/DDBJ databases">
        <title>Determination and structural analysis of whole genome sequence of Sarocladium strictum F4-1.</title>
        <authorList>
            <person name="Hu L."/>
            <person name="Jiang Y."/>
        </authorList>
    </citation>
    <scope>NUCLEOTIDE SEQUENCE</scope>
    <source>
        <strain evidence="8">F4-1</strain>
    </source>
</reference>
<protein>
    <recommendedName>
        <fullName evidence="7">Nudix hydrolase domain-containing protein</fullName>
    </recommendedName>
</protein>
<evidence type="ECO:0000313" key="8">
    <source>
        <dbReference type="EMBL" id="KAK0391890.1"/>
    </source>
</evidence>
<dbReference type="InterPro" id="IPR015797">
    <property type="entry name" value="NUDIX_hydrolase-like_dom_sf"/>
</dbReference>
<keyword evidence="5" id="KW-0460">Magnesium</keyword>
<name>A0AA39GQW3_SARSR</name>
<dbReference type="CDD" id="cd18870">
    <property type="entry name" value="NUDIX_AcylCoAdiphos_Nudt19"/>
    <property type="match status" value="1"/>
</dbReference>
<feature type="domain" description="Nudix hydrolase" evidence="7">
    <location>
        <begin position="37"/>
        <end position="238"/>
    </location>
</feature>
<evidence type="ECO:0000256" key="1">
    <source>
        <dbReference type="ARBA" id="ARBA00001936"/>
    </source>
</evidence>
<dbReference type="GO" id="GO:0016818">
    <property type="term" value="F:hydrolase activity, acting on acid anhydrides, in phosphorus-containing anhydrides"/>
    <property type="evidence" value="ECO:0007669"/>
    <property type="project" value="InterPro"/>
</dbReference>
<dbReference type="InterPro" id="IPR000086">
    <property type="entry name" value="NUDIX_hydrolase_dom"/>
</dbReference>
<evidence type="ECO:0000259" key="7">
    <source>
        <dbReference type="PROSITE" id="PS51462"/>
    </source>
</evidence>
<comment type="cofactor">
    <cofactor evidence="2">
        <name>Mg(2+)</name>
        <dbReference type="ChEBI" id="CHEBI:18420"/>
    </cofactor>
</comment>
<dbReference type="Proteomes" id="UP001175261">
    <property type="component" value="Unassembled WGS sequence"/>
</dbReference>